<dbReference type="GeneID" id="108629888"/>
<accession>A0AAJ7JAQ3</accession>
<organism evidence="2 3">
    <name type="scientific">Ceratina calcarata</name>
    <dbReference type="NCBI Taxonomy" id="156304"/>
    <lineage>
        <taxon>Eukaryota</taxon>
        <taxon>Metazoa</taxon>
        <taxon>Ecdysozoa</taxon>
        <taxon>Arthropoda</taxon>
        <taxon>Hexapoda</taxon>
        <taxon>Insecta</taxon>
        <taxon>Pterygota</taxon>
        <taxon>Neoptera</taxon>
        <taxon>Endopterygota</taxon>
        <taxon>Hymenoptera</taxon>
        <taxon>Apocrita</taxon>
        <taxon>Aculeata</taxon>
        <taxon>Apoidea</taxon>
        <taxon>Anthophila</taxon>
        <taxon>Apidae</taxon>
        <taxon>Ceratina</taxon>
        <taxon>Zadontomerus</taxon>
    </lineage>
</organism>
<dbReference type="Proteomes" id="UP000694925">
    <property type="component" value="Unplaced"/>
</dbReference>
<feature type="region of interest" description="Disordered" evidence="1">
    <location>
        <begin position="221"/>
        <end position="259"/>
    </location>
</feature>
<reference evidence="3" key="1">
    <citation type="submission" date="2025-08" db="UniProtKB">
        <authorList>
            <consortium name="RefSeq"/>
        </authorList>
    </citation>
    <scope>IDENTIFICATION</scope>
    <source>
        <tissue evidence="3">Whole body</tissue>
    </source>
</reference>
<sequence>MFIYLVAPVATLFIIFGLLHAKRLDDWLRSSIRRSLTLYNGFMCRRLTAVAAAPLIQVSSASLLNTEQEEEEEDSLLRENIDGSTSERLSAVHGRTGAENILAQHRTTFDPRRKERSLNAPRYSFEDLLSEERDKDLGLSSGGVGIAVGKVRLGGAVVKDDDGVRRSVKQEAKENIFESLKNSIDKTNNYPTSRLNTRQIYNMILKETLKESEGRQRLLDNDQIKFNESSSLPPIEIKEQLPSSSSSENRVEREDDIDE</sequence>
<evidence type="ECO:0000313" key="2">
    <source>
        <dbReference type="Proteomes" id="UP000694925"/>
    </source>
</evidence>
<proteinExistence type="predicted"/>
<protein>
    <submittedName>
        <fullName evidence="3">Uncharacterized protein LOC108629888 isoform X1</fullName>
    </submittedName>
</protein>
<evidence type="ECO:0000313" key="3">
    <source>
        <dbReference type="RefSeq" id="XP_017888320.1"/>
    </source>
</evidence>
<name>A0AAJ7JAQ3_9HYME</name>
<dbReference type="KEGG" id="ccal:108629888"/>
<dbReference type="RefSeq" id="XP_017888320.1">
    <property type="nucleotide sequence ID" value="XM_018032831.2"/>
</dbReference>
<gene>
    <name evidence="3" type="primary">LOC108629888</name>
</gene>
<evidence type="ECO:0000256" key="1">
    <source>
        <dbReference type="SAM" id="MobiDB-lite"/>
    </source>
</evidence>
<keyword evidence="2" id="KW-1185">Reference proteome</keyword>
<dbReference type="AlphaFoldDB" id="A0AAJ7JAQ3"/>